<dbReference type="InterPro" id="IPR040079">
    <property type="entry name" value="Glutathione_S-Trfase"/>
</dbReference>
<proteinExistence type="predicted"/>
<dbReference type="PANTHER" id="PTHR43968">
    <property type="match status" value="1"/>
</dbReference>
<dbReference type="PROSITE" id="PS50405">
    <property type="entry name" value="GST_CTER"/>
    <property type="match status" value="1"/>
</dbReference>
<dbReference type="InterPro" id="IPR004045">
    <property type="entry name" value="Glutathione_S-Trfase_N"/>
</dbReference>
<evidence type="ECO:0000259" key="1">
    <source>
        <dbReference type="PROSITE" id="PS50404"/>
    </source>
</evidence>
<dbReference type="SUPFAM" id="SSF52833">
    <property type="entry name" value="Thioredoxin-like"/>
    <property type="match status" value="1"/>
</dbReference>
<dbReference type="PROSITE" id="PS50404">
    <property type="entry name" value="GST_NTER"/>
    <property type="match status" value="1"/>
</dbReference>
<accession>A0AAV5NNR1</accession>
<dbReference type="AlphaFoldDB" id="A0AAV5NNR1"/>
<dbReference type="InterPro" id="IPR050983">
    <property type="entry name" value="GST_Omega/HSP26"/>
</dbReference>
<dbReference type="CDD" id="cd00299">
    <property type="entry name" value="GST_C_family"/>
    <property type="match status" value="1"/>
</dbReference>
<dbReference type="SFLD" id="SFLDS00019">
    <property type="entry name" value="Glutathione_Transferase_(cytos"/>
    <property type="match status" value="1"/>
</dbReference>
<dbReference type="RefSeq" id="WP_126607107.1">
    <property type="nucleotide sequence ID" value="NZ_AP025145.1"/>
</dbReference>
<reference evidence="4" key="1">
    <citation type="journal article" date="2019" name="Int. J. Syst. Evol. Microbiol.">
        <title>The Global Catalogue of Microorganisms (GCM) 10K type strain sequencing project: providing services to taxonomists for standard genome sequencing and annotation.</title>
        <authorList>
            <consortium name="The Broad Institute Genomics Platform"/>
            <consortium name="The Broad Institute Genome Sequencing Center for Infectious Disease"/>
            <person name="Wu L."/>
            <person name="Ma J."/>
        </authorList>
    </citation>
    <scope>NUCLEOTIDE SEQUENCE [LARGE SCALE GENOMIC DNA]</scope>
    <source>
        <strain evidence="4">NBRC 15640</strain>
    </source>
</reference>
<dbReference type="EMBL" id="BSNX01000012">
    <property type="protein sequence ID" value="GLQ72270.1"/>
    <property type="molecule type" value="Genomic_DNA"/>
</dbReference>
<dbReference type="SFLD" id="SFLDG00358">
    <property type="entry name" value="Main_(cytGST)"/>
    <property type="match status" value="1"/>
</dbReference>
<feature type="domain" description="GST N-terminal" evidence="1">
    <location>
        <begin position="1"/>
        <end position="78"/>
    </location>
</feature>
<dbReference type="InterPro" id="IPR036249">
    <property type="entry name" value="Thioredoxin-like_sf"/>
</dbReference>
<gene>
    <name evidence="3" type="ORF">GCM10007932_16300</name>
</gene>
<dbReference type="Pfam" id="PF13409">
    <property type="entry name" value="GST_N_2"/>
    <property type="match status" value="1"/>
</dbReference>
<dbReference type="Gene3D" id="1.20.1050.10">
    <property type="match status" value="1"/>
</dbReference>
<evidence type="ECO:0000259" key="2">
    <source>
        <dbReference type="PROSITE" id="PS50405"/>
    </source>
</evidence>
<sequence length="267" mass="29951">MKIISFTICPFVQRVTALLEAKKLPYEIEYISLKDKPDWFLELSPNGQVPLLVTDSGQALFESDAIAEYIDDIAAPLQPTLTPEQKAISRAWSYQATKHYLTQCGTMRSKDESALQERGAKLVSVFEKAEKFLSAEKALSDGAFFNGKELSNVDIAWLPLLHRTDIVKQHTRFDFLSGLPRVQKWQKALMETGLAEKSVADDFLNKFTQFYLSDETELGKKVCCNPNEDCCDDKGAECCTQDSDCCQAQPAFNIKKAERTSSTSNCC</sequence>
<name>A0AAV5NNR1_9VIBR</name>
<dbReference type="Pfam" id="PF13410">
    <property type="entry name" value="GST_C_2"/>
    <property type="match status" value="1"/>
</dbReference>
<organism evidence="3 4">
    <name type="scientific">Vibrio penaeicida</name>
    <dbReference type="NCBI Taxonomy" id="104609"/>
    <lineage>
        <taxon>Bacteria</taxon>
        <taxon>Pseudomonadati</taxon>
        <taxon>Pseudomonadota</taxon>
        <taxon>Gammaproteobacteria</taxon>
        <taxon>Vibrionales</taxon>
        <taxon>Vibrionaceae</taxon>
        <taxon>Vibrio</taxon>
    </lineage>
</organism>
<evidence type="ECO:0000313" key="3">
    <source>
        <dbReference type="EMBL" id="GLQ72270.1"/>
    </source>
</evidence>
<evidence type="ECO:0000313" key="4">
    <source>
        <dbReference type="Proteomes" id="UP001156690"/>
    </source>
</evidence>
<dbReference type="Gene3D" id="3.40.30.10">
    <property type="entry name" value="Glutaredoxin"/>
    <property type="match status" value="1"/>
</dbReference>
<dbReference type="Proteomes" id="UP001156690">
    <property type="component" value="Unassembled WGS sequence"/>
</dbReference>
<dbReference type="InterPro" id="IPR010987">
    <property type="entry name" value="Glutathione-S-Trfase_C-like"/>
</dbReference>
<protein>
    <submittedName>
        <fullName evidence="3">Glutathione S-transferase</fullName>
    </submittedName>
</protein>
<dbReference type="PANTHER" id="PTHR43968:SF6">
    <property type="entry name" value="GLUTATHIONE S-TRANSFERASE OMEGA"/>
    <property type="match status" value="1"/>
</dbReference>
<feature type="domain" description="GST C-terminal" evidence="2">
    <location>
        <begin position="82"/>
        <end position="210"/>
    </location>
</feature>
<keyword evidence="4" id="KW-1185">Reference proteome</keyword>
<comment type="caution">
    <text evidence="3">The sequence shown here is derived from an EMBL/GenBank/DDBJ whole genome shotgun (WGS) entry which is preliminary data.</text>
</comment>
<dbReference type="SUPFAM" id="SSF47616">
    <property type="entry name" value="GST C-terminal domain-like"/>
    <property type="match status" value="1"/>
</dbReference>
<dbReference type="InterPro" id="IPR036282">
    <property type="entry name" value="Glutathione-S-Trfase_C_sf"/>
</dbReference>
<dbReference type="GO" id="GO:0005737">
    <property type="term" value="C:cytoplasm"/>
    <property type="evidence" value="ECO:0007669"/>
    <property type="project" value="TreeGrafter"/>
</dbReference>